<keyword evidence="10" id="KW-1185">Reference proteome</keyword>
<dbReference type="EMBL" id="FWFN01000001">
    <property type="protein sequence ID" value="SLN12993.1"/>
    <property type="molecule type" value="Genomic_DNA"/>
</dbReference>
<accession>A0A1X6Y8B6</accession>
<keyword evidence="4" id="KW-1003">Cell membrane</keyword>
<dbReference type="GO" id="GO:0033214">
    <property type="term" value="P:siderophore-iron import into cell"/>
    <property type="evidence" value="ECO:0007669"/>
    <property type="project" value="TreeGrafter"/>
</dbReference>
<feature type="transmembrane region" description="Helical" evidence="8">
    <location>
        <begin position="156"/>
        <end position="180"/>
    </location>
</feature>
<evidence type="ECO:0000256" key="1">
    <source>
        <dbReference type="ARBA" id="ARBA00004651"/>
    </source>
</evidence>
<dbReference type="InterPro" id="IPR000522">
    <property type="entry name" value="ABC_transptr_permease_BtuC"/>
</dbReference>
<keyword evidence="6 8" id="KW-1133">Transmembrane helix</keyword>
<evidence type="ECO:0000256" key="2">
    <source>
        <dbReference type="ARBA" id="ARBA00007935"/>
    </source>
</evidence>
<reference evidence="9 10" key="1">
    <citation type="submission" date="2017-03" db="EMBL/GenBank/DDBJ databases">
        <authorList>
            <person name="Afonso C.L."/>
            <person name="Miller P.J."/>
            <person name="Scott M.A."/>
            <person name="Spackman E."/>
            <person name="Goraichik I."/>
            <person name="Dimitrov K.M."/>
            <person name="Suarez D.L."/>
            <person name="Swayne D.E."/>
        </authorList>
    </citation>
    <scope>NUCLEOTIDE SEQUENCE [LARGE SCALE GENOMIC DNA]</scope>
    <source>
        <strain evidence="9 10">CECT 7751</strain>
    </source>
</reference>
<feature type="transmembrane region" description="Helical" evidence="8">
    <location>
        <begin position="243"/>
        <end position="269"/>
    </location>
</feature>
<evidence type="ECO:0000256" key="3">
    <source>
        <dbReference type="ARBA" id="ARBA00022448"/>
    </source>
</evidence>
<evidence type="ECO:0000256" key="5">
    <source>
        <dbReference type="ARBA" id="ARBA00022692"/>
    </source>
</evidence>
<feature type="transmembrane region" description="Helical" evidence="8">
    <location>
        <begin position="281"/>
        <end position="299"/>
    </location>
</feature>
<dbReference type="PANTHER" id="PTHR30472">
    <property type="entry name" value="FERRIC ENTEROBACTIN TRANSPORT SYSTEM PERMEASE PROTEIN"/>
    <property type="match status" value="1"/>
</dbReference>
<keyword evidence="5 8" id="KW-0812">Transmembrane</keyword>
<keyword evidence="3" id="KW-0813">Transport</keyword>
<dbReference type="InterPro" id="IPR037294">
    <property type="entry name" value="ABC_BtuC-like"/>
</dbReference>
<evidence type="ECO:0000313" key="9">
    <source>
        <dbReference type="EMBL" id="SLN12993.1"/>
    </source>
</evidence>
<feature type="transmembrane region" description="Helical" evidence="8">
    <location>
        <begin position="58"/>
        <end position="78"/>
    </location>
</feature>
<evidence type="ECO:0000256" key="8">
    <source>
        <dbReference type="SAM" id="Phobius"/>
    </source>
</evidence>
<dbReference type="GO" id="GO:0022857">
    <property type="term" value="F:transmembrane transporter activity"/>
    <property type="evidence" value="ECO:0007669"/>
    <property type="project" value="InterPro"/>
</dbReference>
<evidence type="ECO:0000256" key="7">
    <source>
        <dbReference type="ARBA" id="ARBA00023136"/>
    </source>
</evidence>
<dbReference type="Gene3D" id="1.10.3470.10">
    <property type="entry name" value="ABC transporter involved in vitamin B12 uptake, BtuC"/>
    <property type="match status" value="1"/>
</dbReference>
<dbReference type="Proteomes" id="UP000193963">
    <property type="component" value="Unassembled WGS sequence"/>
</dbReference>
<dbReference type="CDD" id="cd06550">
    <property type="entry name" value="TM_ABC_iron-siderophores_like"/>
    <property type="match status" value="1"/>
</dbReference>
<organism evidence="9 10">
    <name type="scientific">Pseudooceanicola marinus</name>
    <dbReference type="NCBI Taxonomy" id="396013"/>
    <lineage>
        <taxon>Bacteria</taxon>
        <taxon>Pseudomonadati</taxon>
        <taxon>Pseudomonadota</taxon>
        <taxon>Alphaproteobacteria</taxon>
        <taxon>Rhodobacterales</taxon>
        <taxon>Paracoccaceae</taxon>
        <taxon>Pseudooceanicola</taxon>
    </lineage>
</organism>
<name>A0A1X6Y8B6_9RHOB</name>
<evidence type="ECO:0000313" key="10">
    <source>
        <dbReference type="Proteomes" id="UP000193963"/>
    </source>
</evidence>
<dbReference type="OrthoDB" id="9811975at2"/>
<feature type="transmembrane region" description="Helical" evidence="8">
    <location>
        <begin position="200"/>
        <end position="222"/>
    </location>
</feature>
<proteinExistence type="inferred from homology"/>
<dbReference type="PANTHER" id="PTHR30472:SF24">
    <property type="entry name" value="FERRIC ENTEROBACTIN TRANSPORT SYSTEM PERMEASE PROTEIN FEPG"/>
    <property type="match status" value="1"/>
</dbReference>
<evidence type="ECO:0000256" key="6">
    <source>
        <dbReference type="ARBA" id="ARBA00022989"/>
    </source>
</evidence>
<feature type="transmembrane region" description="Helical" evidence="8">
    <location>
        <begin position="122"/>
        <end position="144"/>
    </location>
</feature>
<dbReference type="AlphaFoldDB" id="A0A1X6Y8B6"/>
<feature type="transmembrane region" description="Helical" evidence="8">
    <location>
        <begin position="311"/>
        <end position="332"/>
    </location>
</feature>
<keyword evidence="7 8" id="KW-0472">Membrane</keyword>
<sequence length="339" mass="34590">MIRIAPPARLLLLVLCLALLAVVATGVGSSAMPLHRVAAALIGQGEKMDEVIVWTLRLPRVALALLAGMALALSGALLQRITRNPVAAPSILGIIDGAALGVVTFLWVFSDRANALTVSIHWQPLAAALGAFGFSVLVAVLALLDPQGRSPLRVILYGIALAALAKAGVTLMMILGPVYRAGQALTWLTGSIGAAHWSDVATVAAGLGAAALVLLCLGPVIRQLVLDPDSASVTGVPVGRMQLTVLGLAVALTALAVSQVGAVGFVGLIAPHIARFVHGQFSPGFLTATALIGGILTLGADTLARTIAAPVELPAGALTALIGAPLFLWLLLKERRSHG</sequence>
<protein>
    <submittedName>
        <fullName evidence="9">Putative siderophore transport system permease protein YfhA</fullName>
    </submittedName>
</protein>
<comment type="subcellular location">
    <subcellularLocation>
        <location evidence="1">Cell membrane</location>
        <topology evidence="1">Multi-pass membrane protein</topology>
    </subcellularLocation>
</comment>
<dbReference type="Pfam" id="PF01032">
    <property type="entry name" value="FecCD"/>
    <property type="match status" value="1"/>
</dbReference>
<comment type="similarity">
    <text evidence="2">Belongs to the binding-protein-dependent transport system permease family. FecCD subfamily.</text>
</comment>
<evidence type="ECO:0000256" key="4">
    <source>
        <dbReference type="ARBA" id="ARBA00022475"/>
    </source>
</evidence>
<feature type="transmembrane region" description="Helical" evidence="8">
    <location>
        <begin position="90"/>
        <end position="110"/>
    </location>
</feature>
<dbReference type="SUPFAM" id="SSF81345">
    <property type="entry name" value="ABC transporter involved in vitamin B12 uptake, BtuC"/>
    <property type="match status" value="1"/>
</dbReference>
<dbReference type="GO" id="GO:0005886">
    <property type="term" value="C:plasma membrane"/>
    <property type="evidence" value="ECO:0007669"/>
    <property type="project" value="UniProtKB-SubCell"/>
</dbReference>
<dbReference type="RefSeq" id="WP_085886181.1">
    <property type="nucleotide sequence ID" value="NZ_FWFN01000001.1"/>
</dbReference>
<gene>
    <name evidence="9" type="primary">yfhA_1</name>
    <name evidence="9" type="ORF">PSM7751_00259</name>
</gene>